<feature type="transmembrane region" description="Helical" evidence="6">
    <location>
        <begin position="215"/>
        <end position="234"/>
    </location>
</feature>
<keyword evidence="5 6" id="KW-0472">Membrane</keyword>
<evidence type="ECO:0000256" key="5">
    <source>
        <dbReference type="ARBA" id="ARBA00023136"/>
    </source>
</evidence>
<organism evidence="7 8">
    <name type="scientific">Leptothrix ochracea L12</name>
    <dbReference type="NCBI Taxonomy" id="735332"/>
    <lineage>
        <taxon>Bacteria</taxon>
        <taxon>Pseudomonadati</taxon>
        <taxon>Pseudomonadota</taxon>
        <taxon>Betaproteobacteria</taxon>
        <taxon>Burkholderiales</taxon>
        <taxon>Sphaerotilaceae</taxon>
        <taxon>Leptothrix</taxon>
    </lineage>
</organism>
<evidence type="ECO:0000256" key="2">
    <source>
        <dbReference type="ARBA" id="ARBA00009773"/>
    </source>
</evidence>
<gene>
    <name evidence="7" type="ORF">LepocDRAFT_00000630</name>
</gene>
<dbReference type="OrthoDB" id="5792512at2"/>
<accession>I4Z544</accession>
<dbReference type="GO" id="GO:0055085">
    <property type="term" value="P:transmembrane transport"/>
    <property type="evidence" value="ECO:0007669"/>
    <property type="project" value="TreeGrafter"/>
</dbReference>
<dbReference type="GO" id="GO:0016020">
    <property type="term" value="C:membrane"/>
    <property type="evidence" value="ECO:0007669"/>
    <property type="project" value="UniProtKB-SubCell"/>
</dbReference>
<dbReference type="EMBL" id="JH660693">
    <property type="protein sequence ID" value="EIM31336.1"/>
    <property type="molecule type" value="Genomic_DNA"/>
</dbReference>
<keyword evidence="3 6" id="KW-0812">Transmembrane</keyword>
<protein>
    <submittedName>
        <fullName evidence="7">Putative permease</fullName>
    </submittedName>
</protein>
<comment type="similarity">
    <text evidence="2">Belongs to the autoinducer-2 exporter (AI-2E) (TC 2.A.86) family.</text>
</comment>
<dbReference type="GeneID" id="92352385"/>
<name>I4Z544_9BURK</name>
<reference evidence="7 8" key="1">
    <citation type="submission" date="2012-04" db="EMBL/GenBank/DDBJ databases">
        <title>Improved High-Quality Draft sequence of Leptothrix ochracea L12.</title>
        <authorList>
            <consortium name="US DOE Joint Genome Institute"/>
            <person name="Lucas S."/>
            <person name="Han J."/>
            <person name="Lapidus A."/>
            <person name="Cheng J.-F."/>
            <person name="Goodwin L."/>
            <person name="Pitluck S."/>
            <person name="Peters L."/>
            <person name="Zeytun A."/>
            <person name="Detter J.C."/>
            <person name="Han C."/>
            <person name="Tapia R."/>
            <person name="Land M."/>
            <person name="Hauser L."/>
            <person name="Kyrpides N."/>
            <person name="Ivanova N."/>
            <person name="Pagani I."/>
            <person name="Stepanauskas R."/>
            <person name="Masland D."/>
            <person name="Poulton N."/>
            <person name="Emerson D."/>
            <person name="Fleming E."/>
            <person name="Woyke T."/>
        </authorList>
    </citation>
    <scope>NUCLEOTIDE SEQUENCE [LARGE SCALE GENOMIC DNA]</scope>
    <source>
        <strain evidence="7 8">L12</strain>
    </source>
</reference>
<evidence type="ECO:0000256" key="3">
    <source>
        <dbReference type="ARBA" id="ARBA00022692"/>
    </source>
</evidence>
<evidence type="ECO:0000313" key="8">
    <source>
        <dbReference type="Proteomes" id="UP000053899"/>
    </source>
</evidence>
<evidence type="ECO:0000256" key="1">
    <source>
        <dbReference type="ARBA" id="ARBA00004141"/>
    </source>
</evidence>
<keyword evidence="8" id="KW-1185">Reference proteome</keyword>
<dbReference type="InterPro" id="IPR002549">
    <property type="entry name" value="AI-2E-like"/>
</dbReference>
<evidence type="ECO:0000313" key="7">
    <source>
        <dbReference type="EMBL" id="EIM31336.1"/>
    </source>
</evidence>
<feature type="transmembrane region" description="Helical" evidence="6">
    <location>
        <begin position="240"/>
        <end position="265"/>
    </location>
</feature>
<proteinExistence type="inferred from homology"/>
<dbReference type="PANTHER" id="PTHR21716">
    <property type="entry name" value="TRANSMEMBRANE PROTEIN"/>
    <property type="match status" value="1"/>
</dbReference>
<comment type="subcellular location">
    <subcellularLocation>
        <location evidence="1">Membrane</location>
        <topology evidence="1">Multi-pass membrane protein</topology>
    </subcellularLocation>
</comment>
<feature type="transmembrane region" description="Helical" evidence="6">
    <location>
        <begin position="64"/>
        <end position="86"/>
    </location>
</feature>
<keyword evidence="4 6" id="KW-1133">Transmembrane helix</keyword>
<feature type="transmembrane region" description="Helical" evidence="6">
    <location>
        <begin position="151"/>
        <end position="174"/>
    </location>
</feature>
<evidence type="ECO:0000256" key="4">
    <source>
        <dbReference type="ARBA" id="ARBA00022989"/>
    </source>
</evidence>
<dbReference type="Proteomes" id="UP000053899">
    <property type="component" value="Unassembled WGS sequence"/>
</dbReference>
<dbReference type="HOGENOM" id="CLU_031275_8_0_4"/>
<dbReference type="Pfam" id="PF01594">
    <property type="entry name" value="AI-2E_transport"/>
    <property type="match status" value="1"/>
</dbReference>
<sequence length="355" mass="38386">MSISQTQRLMIGWAALGLALIGCVWLLLPVLTPFIEALVLAYVLLPLVDRLAHPMGAWPRPLAALVVEMMALGLLSGIALLIVPVLSKQWPLLQEQIPLLAVRLHAWLAPWLAELGWQVPLNEASLKAFVMKYLNANLEDGLMATFNSIRIGGSFLLALLGNVVLVPVVLYYVLVDRSSMARRVHQLVPLRLVLRVRDFGAECNEVLGQYLRGQLRVIAVLCVYYASALALAGFDLALPLGVLTGCAILVPYVGFGAGALLALLAGLLQFPGIYGPMAVILIYGVGQILEGFFLTPRLVGERIGLHPLAVIFMLLAFGHLFGLVGVLVALPVGAVALVALRRLRTLYHGSAWYLG</sequence>
<feature type="transmembrane region" description="Helical" evidence="6">
    <location>
        <begin position="272"/>
        <end position="289"/>
    </location>
</feature>
<evidence type="ECO:0000256" key="6">
    <source>
        <dbReference type="SAM" id="Phobius"/>
    </source>
</evidence>
<dbReference type="PANTHER" id="PTHR21716:SF64">
    <property type="entry name" value="AI-2 TRANSPORT PROTEIN TQSA"/>
    <property type="match status" value="1"/>
</dbReference>
<feature type="transmembrane region" description="Helical" evidence="6">
    <location>
        <begin position="309"/>
        <end position="340"/>
    </location>
</feature>
<dbReference type="AlphaFoldDB" id="I4Z544"/>
<dbReference type="RefSeq" id="WP_009453615.1">
    <property type="nucleotide sequence ID" value="NZ_JH660693.1"/>
</dbReference>
<feature type="transmembrane region" description="Helical" evidence="6">
    <location>
        <begin position="9"/>
        <end position="28"/>
    </location>
</feature>